<comment type="caution">
    <text evidence="1">The sequence shown here is derived from an EMBL/GenBank/DDBJ whole genome shotgun (WGS) entry which is preliminary data.</text>
</comment>
<dbReference type="EMBL" id="JAGGDJ010000017">
    <property type="protein sequence ID" value="MBO7746372.1"/>
    <property type="molecule type" value="Genomic_DNA"/>
</dbReference>
<organism evidence="1 2">
    <name type="scientific">Paenibacillus artemisiicola</name>
    <dbReference type="NCBI Taxonomy" id="1172618"/>
    <lineage>
        <taxon>Bacteria</taxon>
        <taxon>Bacillati</taxon>
        <taxon>Bacillota</taxon>
        <taxon>Bacilli</taxon>
        <taxon>Bacillales</taxon>
        <taxon>Paenibacillaceae</taxon>
        <taxon>Paenibacillus</taxon>
    </lineage>
</organism>
<keyword evidence="2" id="KW-1185">Reference proteome</keyword>
<dbReference type="Proteomes" id="UP000670947">
    <property type="component" value="Unassembled WGS sequence"/>
</dbReference>
<name>A0ABS3WDI9_9BACL</name>
<proteinExistence type="predicted"/>
<accession>A0ABS3WDI9</accession>
<protein>
    <submittedName>
        <fullName evidence="1">Uncharacterized protein</fullName>
    </submittedName>
</protein>
<sequence>MMAPGWTVEAFRACLDRHVFFWPTRRDCLAMLETYARREPDERFAVLELDAASLLAANQDAVKLSKYDSGSSPRFPKRCGYLKSPAMLLPLAAFGAPSDAPVPAKPSEVKEVLVEGAVRQASRYLRRLYVANAADAPDRWSGLAAPLGEFAADAPGRRP</sequence>
<reference evidence="1 2" key="1">
    <citation type="submission" date="2021-03" db="EMBL/GenBank/DDBJ databases">
        <title>Paenibacillus artemisicola MWE-103 whole genome sequence.</title>
        <authorList>
            <person name="Ham Y.J."/>
        </authorList>
    </citation>
    <scope>NUCLEOTIDE SEQUENCE [LARGE SCALE GENOMIC DNA]</scope>
    <source>
        <strain evidence="1 2">MWE-103</strain>
    </source>
</reference>
<gene>
    <name evidence="1" type="ORF">I8J29_19350</name>
</gene>
<dbReference type="Pfam" id="PF22531">
    <property type="entry name" value="DUF7002"/>
    <property type="match status" value="1"/>
</dbReference>
<dbReference type="InterPro" id="IPR054271">
    <property type="entry name" value="DUF7002"/>
</dbReference>
<evidence type="ECO:0000313" key="1">
    <source>
        <dbReference type="EMBL" id="MBO7746372.1"/>
    </source>
</evidence>
<evidence type="ECO:0000313" key="2">
    <source>
        <dbReference type="Proteomes" id="UP000670947"/>
    </source>
</evidence>